<dbReference type="SMART" id="SM00091">
    <property type="entry name" value="PAS"/>
    <property type="match status" value="1"/>
</dbReference>
<keyword evidence="1" id="KW-0285">Flavoprotein</keyword>
<dbReference type="NCBIfam" id="TIGR00229">
    <property type="entry name" value="sensory_box"/>
    <property type="match status" value="1"/>
</dbReference>
<feature type="domain" description="PAS" evidence="4">
    <location>
        <begin position="43"/>
        <end position="92"/>
    </location>
</feature>
<dbReference type="InterPro" id="IPR035965">
    <property type="entry name" value="PAS-like_dom_sf"/>
</dbReference>
<evidence type="ECO:0000313" key="7">
    <source>
        <dbReference type="Proteomes" id="UP000304880"/>
    </source>
</evidence>
<dbReference type="InterPro" id="IPR011495">
    <property type="entry name" value="Sig_transdc_His_kin_sub2_dim/P"/>
</dbReference>
<sequence>MDERDDWHLTEALHHEHGRGDPFAAAVRATRMPMIITNPSLPDNPIVFANDAFQRLTGYDRDELMGRNCRFLQGSQTDQDTIRRLREAVESGTDISVDILNYRKDGTSFWNALYLSPVRDDAGRIRFFFASQLDVTDRIDVQSRMAREKSRVEAEVTRRVAELRDSLDAQRLLLHEVDHRVKNNMTMIGSILRLQLREAADSDTADMLRAMMTRIDALATVHRHLYQSEDVTRFDIGSYAVNLASDLTQSRADCDIRIRADLGRAEVPAGQAAAIGLIVNEILAHMIRPENVAEGQVFDISSRTTPARVELSIGFGPPGLGDDEADPVYSPSGVNEQIISRLAAQTRTRVAWSRTDQRSIQVSVVIDKEIP</sequence>
<dbReference type="InterPro" id="IPR000014">
    <property type="entry name" value="PAS"/>
</dbReference>
<reference evidence="6 7" key="1">
    <citation type="submission" date="2019-06" db="EMBL/GenBank/DDBJ databases">
        <authorList>
            <person name="Li J."/>
        </authorList>
    </citation>
    <scope>NUCLEOTIDE SEQUENCE [LARGE SCALE GENOMIC DNA]</scope>
    <source>
        <strain evidence="6 7">CGMCC 1.8012</strain>
    </source>
</reference>
<dbReference type="InterPro" id="IPR001610">
    <property type="entry name" value="PAC"/>
</dbReference>
<dbReference type="EMBL" id="VDDC01000017">
    <property type="protein sequence ID" value="TNH39236.1"/>
    <property type="molecule type" value="Genomic_DNA"/>
</dbReference>
<dbReference type="InterPro" id="IPR000700">
    <property type="entry name" value="PAS-assoc_C"/>
</dbReference>
<protein>
    <submittedName>
        <fullName evidence="6">PAS domain-containing protein</fullName>
    </submittedName>
</protein>
<keyword evidence="7" id="KW-1185">Reference proteome</keyword>
<dbReference type="Pfam" id="PF07568">
    <property type="entry name" value="HisKA_2"/>
    <property type="match status" value="1"/>
</dbReference>
<evidence type="ECO:0000259" key="5">
    <source>
        <dbReference type="PROSITE" id="PS50113"/>
    </source>
</evidence>
<organism evidence="6 7">
    <name type="scientific">Paracoccus haeundaensis</name>
    <dbReference type="NCBI Taxonomy" id="225362"/>
    <lineage>
        <taxon>Bacteria</taxon>
        <taxon>Pseudomonadati</taxon>
        <taxon>Pseudomonadota</taxon>
        <taxon>Alphaproteobacteria</taxon>
        <taxon>Rhodobacterales</taxon>
        <taxon>Paracoccaceae</taxon>
        <taxon>Paracoccus</taxon>
    </lineage>
</organism>
<evidence type="ECO:0000256" key="2">
    <source>
        <dbReference type="ARBA" id="ARBA00022643"/>
    </source>
</evidence>
<evidence type="ECO:0000256" key="3">
    <source>
        <dbReference type="ARBA" id="ARBA00022991"/>
    </source>
</evidence>
<comment type="caution">
    <text evidence="6">The sequence shown here is derived from an EMBL/GenBank/DDBJ whole genome shotgun (WGS) entry which is preliminary data.</text>
</comment>
<evidence type="ECO:0000256" key="1">
    <source>
        <dbReference type="ARBA" id="ARBA00022630"/>
    </source>
</evidence>
<dbReference type="PROSITE" id="PS50112">
    <property type="entry name" value="PAS"/>
    <property type="match status" value="1"/>
</dbReference>
<accession>A0A5C4R5H8</accession>
<dbReference type="Pfam" id="PF13426">
    <property type="entry name" value="PAS_9"/>
    <property type="match status" value="1"/>
</dbReference>
<gene>
    <name evidence="6" type="ORF">FHD67_11010</name>
</gene>
<keyword evidence="3" id="KW-0157">Chromophore</keyword>
<evidence type="ECO:0000313" key="6">
    <source>
        <dbReference type="EMBL" id="TNH39236.1"/>
    </source>
</evidence>
<dbReference type="SMART" id="SM00086">
    <property type="entry name" value="PAC"/>
    <property type="match status" value="1"/>
</dbReference>
<evidence type="ECO:0000259" key="4">
    <source>
        <dbReference type="PROSITE" id="PS50112"/>
    </source>
</evidence>
<dbReference type="PROSITE" id="PS50113">
    <property type="entry name" value="PAC"/>
    <property type="match status" value="1"/>
</dbReference>
<name>A0A5C4R5H8_9RHOB</name>
<keyword evidence="2" id="KW-0288">FMN</keyword>
<feature type="domain" description="PAC" evidence="5">
    <location>
        <begin position="93"/>
        <end position="147"/>
    </location>
</feature>
<proteinExistence type="predicted"/>
<dbReference type="RefSeq" id="WP_139598722.1">
    <property type="nucleotide sequence ID" value="NZ_VDDC01000017.1"/>
</dbReference>
<dbReference type="Gene3D" id="3.30.450.20">
    <property type="entry name" value="PAS domain"/>
    <property type="match status" value="1"/>
</dbReference>
<dbReference type="CDD" id="cd00130">
    <property type="entry name" value="PAS"/>
    <property type="match status" value="1"/>
</dbReference>
<dbReference type="Proteomes" id="UP000304880">
    <property type="component" value="Unassembled WGS sequence"/>
</dbReference>
<dbReference type="PANTHER" id="PTHR47429:SF2">
    <property type="entry name" value="PROTEIN TWIN LOV 1"/>
    <property type="match status" value="1"/>
</dbReference>
<dbReference type="PANTHER" id="PTHR47429">
    <property type="entry name" value="PROTEIN TWIN LOV 1"/>
    <property type="match status" value="1"/>
</dbReference>
<dbReference type="SUPFAM" id="SSF55785">
    <property type="entry name" value="PYP-like sensor domain (PAS domain)"/>
    <property type="match status" value="1"/>
</dbReference>
<dbReference type="AlphaFoldDB" id="A0A5C4R5H8"/>